<dbReference type="EMBL" id="LAZR01018258">
    <property type="protein sequence ID" value="KKL97084.1"/>
    <property type="molecule type" value="Genomic_DNA"/>
</dbReference>
<name>A0A0F9GE37_9ZZZZ</name>
<protein>
    <submittedName>
        <fullName evidence="1">Uncharacterized protein</fullName>
    </submittedName>
</protein>
<dbReference type="AlphaFoldDB" id="A0A0F9GE37"/>
<proteinExistence type="predicted"/>
<sequence>MGHVAETKGKAAEFLFRDLAFGGQVFLQAAGEAPAMLDDPDNKKLAERYVAWNQSQTVS</sequence>
<feature type="non-terminal residue" evidence="1">
    <location>
        <position position="1"/>
    </location>
</feature>
<gene>
    <name evidence="1" type="ORF">LCGC14_1838060</name>
</gene>
<accession>A0A0F9GE37</accession>
<evidence type="ECO:0000313" key="1">
    <source>
        <dbReference type="EMBL" id="KKL97084.1"/>
    </source>
</evidence>
<reference evidence="1" key="1">
    <citation type="journal article" date="2015" name="Nature">
        <title>Complex archaea that bridge the gap between prokaryotes and eukaryotes.</title>
        <authorList>
            <person name="Spang A."/>
            <person name="Saw J.H."/>
            <person name="Jorgensen S.L."/>
            <person name="Zaremba-Niedzwiedzka K."/>
            <person name="Martijn J."/>
            <person name="Lind A.E."/>
            <person name="van Eijk R."/>
            <person name="Schleper C."/>
            <person name="Guy L."/>
            <person name="Ettema T.J."/>
        </authorList>
    </citation>
    <scope>NUCLEOTIDE SEQUENCE</scope>
</reference>
<comment type="caution">
    <text evidence="1">The sequence shown here is derived from an EMBL/GenBank/DDBJ whole genome shotgun (WGS) entry which is preliminary data.</text>
</comment>
<organism evidence="1">
    <name type="scientific">marine sediment metagenome</name>
    <dbReference type="NCBI Taxonomy" id="412755"/>
    <lineage>
        <taxon>unclassified sequences</taxon>
        <taxon>metagenomes</taxon>
        <taxon>ecological metagenomes</taxon>
    </lineage>
</organism>